<dbReference type="RefSeq" id="WP_136865271.1">
    <property type="nucleotide sequence ID" value="NZ_SWCJ01000026.1"/>
</dbReference>
<dbReference type="Gene3D" id="3.30.1050.10">
    <property type="entry name" value="SCP2 sterol-binding domain"/>
    <property type="match status" value="1"/>
</dbReference>
<dbReference type="SUPFAM" id="SSF55718">
    <property type="entry name" value="SCP-like"/>
    <property type="match status" value="1"/>
</dbReference>
<sequence length="146" mass="15813">MLGGKLGITPPLPPVAPVAVVMQTLMSHRFSEQVGAGQLAFLEGRWVALMIEGAPMGLALSLNDGRWQVRWANGDEDASLQGTPRAFWSLARGQADADALFFQRQLEMSGDTELAMELKALLGRETLLPMPKAALKMLATLLRPKS</sequence>
<feature type="domain" description="SCP2" evidence="1">
    <location>
        <begin position="31"/>
        <end position="122"/>
    </location>
</feature>
<dbReference type="EMBL" id="SWCJ01000026">
    <property type="protein sequence ID" value="TKB49599.1"/>
    <property type="molecule type" value="Genomic_DNA"/>
</dbReference>
<accession>A0A4U1BGM4</accession>
<reference evidence="2 3" key="1">
    <citation type="submission" date="2019-04" db="EMBL/GenBank/DDBJ databases">
        <authorList>
            <person name="Hwang J.C."/>
        </authorList>
    </citation>
    <scope>NUCLEOTIDE SEQUENCE [LARGE SCALE GENOMIC DNA]</scope>
    <source>
        <strain evidence="2 3">IMCC35002</strain>
    </source>
</reference>
<dbReference type="InterPro" id="IPR003033">
    <property type="entry name" value="SCP2_sterol-bd_dom"/>
</dbReference>
<protein>
    <recommendedName>
        <fullName evidence="1">SCP2 domain-containing protein</fullName>
    </recommendedName>
</protein>
<evidence type="ECO:0000313" key="2">
    <source>
        <dbReference type="EMBL" id="TKB49599.1"/>
    </source>
</evidence>
<dbReference type="Proteomes" id="UP000305675">
    <property type="component" value="Unassembled WGS sequence"/>
</dbReference>
<dbReference type="AlphaFoldDB" id="A0A4U1BGM4"/>
<evidence type="ECO:0000313" key="3">
    <source>
        <dbReference type="Proteomes" id="UP000305675"/>
    </source>
</evidence>
<proteinExistence type="predicted"/>
<gene>
    <name evidence="2" type="ORF">FCL42_20350</name>
</gene>
<dbReference type="OrthoDB" id="5292463at2"/>
<organism evidence="2 3">
    <name type="scientific">Ferrimonas aestuarii</name>
    <dbReference type="NCBI Taxonomy" id="2569539"/>
    <lineage>
        <taxon>Bacteria</taxon>
        <taxon>Pseudomonadati</taxon>
        <taxon>Pseudomonadota</taxon>
        <taxon>Gammaproteobacteria</taxon>
        <taxon>Alteromonadales</taxon>
        <taxon>Ferrimonadaceae</taxon>
        <taxon>Ferrimonas</taxon>
    </lineage>
</organism>
<dbReference type="InterPro" id="IPR036527">
    <property type="entry name" value="SCP2_sterol-bd_dom_sf"/>
</dbReference>
<dbReference type="Pfam" id="PF02036">
    <property type="entry name" value="SCP2"/>
    <property type="match status" value="1"/>
</dbReference>
<evidence type="ECO:0000259" key="1">
    <source>
        <dbReference type="Pfam" id="PF02036"/>
    </source>
</evidence>
<keyword evidence="3" id="KW-1185">Reference proteome</keyword>
<name>A0A4U1BGM4_9GAMM</name>
<comment type="caution">
    <text evidence="2">The sequence shown here is derived from an EMBL/GenBank/DDBJ whole genome shotgun (WGS) entry which is preliminary data.</text>
</comment>